<dbReference type="Pfam" id="PF11845">
    <property type="entry name" value="Tll0287-like"/>
    <property type="match status" value="1"/>
</dbReference>
<evidence type="ECO:0000256" key="3">
    <source>
        <dbReference type="ARBA" id="ARBA00023004"/>
    </source>
</evidence>
<keyword evidence="3 4" id="KW-0408">Iron</keyword>
<dbReference type="GO" id="GO:0009055">
    <property type="term" value="F:electron transfer activity"/>
    <property type="evidence" value="ECO:0007669"/>
    <property type="project" value="InterPro"/>
</dbReference>
<dbReference type="RefSeq" id="WP_068362402.1">
    <property type="nucleotide sequence ID" value="NZ_CP019337.1"/>
</dbReference>
<dbReference type="KEGG" id="prn:BW723_03155"/>
<dbReference type="STRING" id="996801.BW723_03155"/>
<proteinExistence type="predicted"/>
<dbReference type="PROSITE" id="PS51257">
    <property type="entry name" value="PROKAR_LIPOPROTEIN"/>
    <property type="match status" value="1"/>
</dbReference>
<dbReference type="EMBL" id="LSFL01000035">
    <property type="protein sequence ID" value="OBY63623.1"/>
    <property type="molecule type" value="Genomic_DNA"/>
</dbReference>
<organism evidence="6 7">
    <name type="scientific">Polaribacter reichenbachii</name>
    <dbReference type="NCBI Taxonomy" id="996801"/>
    <lineage>
        <taxon>Bacteria</taxon>
        <taxon>Pseudomonadati</taxon>
        <taxon>Bacteroidota</taxon>
        <taxon>Flavobacteriia</taxon>
        <taxon>Flavobacteriales</taxon>
        <taxon>Flavobacteriaceae</taxon>
    </lineage>
</organism>
<protein>
    <submittedName>
        <fullName evidence="6">Cytochrome c family protein</fullName>
    </submittedName>
</protein>
<keyword evidence="1 4" id="KW-0349">Heme</keyword>
<dbReference type="InterPro" id="IPR009056">
    <property type="entry name" value="Cyt_c-like_dom"/>
</dbReference>
<name>A0A1B8TVD7_9FLAO</name>
<keyword evidence="2 4" id="KW-0479">Metal-binding</keyword>
<dbReference type="OrthoDB" id="1494333at2"/>
<dbReference type="SUPFAM" id="SSF46626">
    <property type="entry name" value="Cytochrome c"/>
    <property type="match status" value="1"/>
</dbReference>
<sequence length="331" mass="37756">MKNSIAVLLVLSLVFSCKDSQKTSSYAKKDVSSTKHKGKRLMETSCYSCHSLNAPEESRLAPPMIAIKRRYISKNTSKQDFINDMQSWMKNPTNEKAKMYGAVKRFGLMPKLGYPEETIQLIAEYMFDNELEKPEWFEKHYKEQHRNGMGNGIKNGKGMQGNRIKNDAMNVPYNERGLKYALSTKAVLGKNLIGKIQKEGTLGALKFCNIKAYPLTDSMAIVNNATIKRVSDKPRNPKNSASEIEKGYINIFKEDVKLNKESDPVLVVSDKKVHFYYPIKTNRMCLQCHGTKNSDIKLSTIEELEKLYPKDLATGYHENEVRGIWSITFNK</sequence>
<feature type="domain" description="Cytochrome c" evidence="5">
    <location>
        <begin position="33"/>
        <end position="130"/>
    </location>
</feature>
<dbReference type="InterPro" id="IPR021796">
    <property type="entry name" value="Tll0287-like_dom"/>
</dbReference>
<evidence type="ECO:0000313" key="7">
    <source>
        <dbReference type="Proteomes" id="UP000092612"/>
    </source>
</evidence>
<dbReference type="InterPro" id="IPR036909">
    <property type="entry name" value="Cyt_c-like_dom_sf"/>
</dbReference>
<dbReference type="PROSITE" id="PS51007">
    <property type="entry name" value="CYTC"/>
    <property type="match status" value="1"/>
</dbReference>
<evidence type="ECO:0000256" key="4">
    <source>
        <dbReference type="PROSITE-ProRule" id="PRU00433"/>
    </source>
</evidence>
<evidence type="ECO:0000259" key="5">
    <source>
        <dbReference type="PROSITE" id="PS51007"/>
    </source>
</evidence>
<evidence type="ECO:0000313" key="6">
    <source>
        <dbReference type="EMBL" id="OBY63623.1"/>
    </source>
</evidence>
<dbReference type="Pfam" id="PF00034">
    <property type="entry name" value="Cytochrom_C"/>
    <property type="match status" value="1"/>
</dbReference>
<gene>
    <name evidence="6" type="ORF">LPB301_12545</name>
</gene>
<accession>A0A1B8TVD7</accession>
<dbReference type="AlphaFoldDB" id="A0A1B8TVD7"/>
<reference evidence="7" key="1">
    <citation type="submission" date="2016-02" db="EMBL/GenBank/DDBJ databases">
        <title>Paenibacillus sp. LPB0068, isolated from Crassostrea gigas.</title>
        <authorList>
            <person name="Shin S.-K."/>
            <person name="Yi H."/>
        </authorList>
    </citation>
    <scope>NUCLEOTIDE SEQUENCE [LARGE SCALE GENOMIC DNA]</scope>
    <source>
        <strain evidence="7">KCTC 23969</strain>
    </source>
</reference>
<dbReference type="GO" id="GO:0046872">
    <property type="term" value="F:metal ion binding"/>
    <property type="evidence" value="ECO:0007669"/>
    <property type="project" value="UniProtKB-KW"/>
</dbReference>
<dbReference type="Gene3D" id="1.10.760.10">
    <property type="entry name" value="Cytochrome c-like domain"/>
    <property type="match status" value="1"/>
</dbReference>
<comment type="caution">
    <text evidence="6">The sequence shown here is derived from an EMBL/GenBank/DDBJ whole genome shotgun (WGS) entry which is preliminary data.</text>
</comment>
<evidence type="ECO:0000256" key="2">
    <source>
        <dbReference type="ARBA" id="ARBA00022723"/>
    </source>
</evidence>
<keyword evidence="7" id="KW-1185">Reference proteome</keyword>
<dbReference type="Proteomes" id="UP000092612">
    <property type="component" value="Unassembled WGS sequence"/>
</dbReference>
<evidence type="ECO:0000256" key="1">
    <source>
        <dbReference type="ARBA" id="ARBA00022617"/>
    </source>
</evidence>
<dbReference type="GO" id="GO:0020037">
    <property type="term" value="F:heme binding"/>
    <property type="evidence" value="ECO:0007669"/>
    <property type="project" value="InterPro"/>
</dbReference>